<keyword evidence="14" id="KW-1185">Reference proteome</keyword>
<keyword evidence="7" id="KW-0238">DNA-binding</keyword>
<dbReference type="Proteomes" id="UP001139887">
    <property type="component" value="Unassembled WGS sequence"/>
</dbReference>
<reference evidence="13" key="1">
    <citation type="submission" date="2022-07" db="EMBL/GenBank/DDBJ databases">
        <title>Phylogenomic reconstructions and comparative analyses of Kickxellomycotina fungi.</title>
        <authorList>
            <person name="Reynolds N.K."/>
            <person name="Stajich J.E."/>
            <person name="Barry K."/>
            <person name="Grigoriev I.V."/>
            <person name="Crous P."/>
            <person name="Smith M.E."/>
        </authorList>
    </citation>
    <scope>NUCLEOTIDE SEQUENCE</scope>
    <source>
        <strain evidence="13">NRRL 1566</strain>
    </source>
</reference>
<dbReference type="PANTHER" id="PTHR31576:SF2">
    <property type="entry name" value="TATA BOX-BINDING PROTEIN-ASSOCIATED FACTOR RNA POLYMERASE I SUBUNIT B"/>
    <property type="match status" value="1"/>
</dbReference>
<evidence type="ECO:0000256" key="8">
    <source>
        <dbReference type="ARBA" id="ARBA00023163"/>
    </source>
</evidence>
<gene>
    <name evidence="13" type="ORF">IWW36_004666</name>
</gene>
<sequence>MESQLSFGGSIQKNKRRCTVCGTRKFAYRDDGRLMCKHGHEQMDFVEEEAEGIIEGSTRRHIKGNKRVSKRKQEREHRLHGRNANFILIQGMQFIIKLQATKLAEMANLPDSYVGTVKKLWLLYVSKLDDVNYKDMTETDVLNMYLSAHSQDKWTQDSSQASGANFSQPSQEAAVDTGSLDFLMQKVDEDIAKDVEEMRLWEQQDEDSVAASSSYMGTSQDNSENEDMSLADGEYTSQSIKSNMPRANRRTGVKSSKSEILKHIETFVSLEYLPVILYIALLWLRIPAQLADLHYLMADERVPYVSAYQYLPAEITGRLGDGLLAVFKRPYPPSINRMRSIMASFPTFYQKHYGLEIPRPNSPLLLLSIIKRLGLCIDLYLMVMKIIGLTQLARFTKTSCGQTISIYFTAAIVVCLKMHYGLDEIERKSPTRSLHEEIYELNLPPLNEFMAEWRSSWMSELSIGAIPYLTAFDKHWENEFAEYYRRLAHRPELPKHKLLFKKLGSKYTQVLDDLAVRDLAPEAATALLPSTIIRRISNSANQQDGTQQAEQPRPHPLSLEALVEPLYKNPVKVPLEGREEKLMLMSNMAMPFDNPELSLKRGEFTMSFADGKNVAEGHGYINPVFGMVIARCSMMLGCSQSRLLTEVGHFDTCLQKLFFK</sequence>
<name>A0A9W8I597_9FUNG</name>
<feature type="compositionally biased region" description="Polar residues" evidence="10">
    <location>
        <begin position="210"/>
        <end position="222"/>
    </location>
</feature>
<dbReference type="AlphaFoldDB" id="A0A9W8I597"/>
<dbReference type="InterPro" id="IPR048540">
    <property type="entry name" value="Rrn7_cyclin_N"/>
</dbReference>
<evidence type="ECO:0000256" key="1">
    <source>
        <dbReference type="ARBA" id="ARBA00004604"/>
    </source>
</evidence>
<feature type="region of interest" description="Disordered" evidence="10">
    <location>
        <begin position="203"/>
        <end position="228"/>
    </location>
</feature>
<feature type="domain" description="Rrn7/TAF1B N-terminal cyclin" evidence="11">
    <location>
        <begin position="229"/>
        <end position="312"/>
    </location>
</feature>
<evidence type="ECO:0008006" key="15">
    <source>
        <dbReference type="Google" id="ProtNLM"/>
    </source>
</evidence>
<comment type="caution">
    <text evidence="13">The sequence shown here is derived from an EMBL/GenBank/DDBJ whole genome shotgun (WGS) entry which is preliminary data.</text>
</comment>
<keyword evidence="8" id="KW-0804">Transcription</keyword>
<dbReference type="GO" id="GO:0042790">
    <property type="term" value="P:nucleolar large rRNA transcription by RNA polymerase I"/>
    <property type="evidence" value="ECO:0007669"/>
    <property type="project" value="TreeGrafter"/>
</dbReference>
<keyword evidence="5" id="KW-0862">Zinc</keyword>
<evidence type="ECO:0000313" key="13">
    <source>
        <dbReference type="EMBL" id="KAJ2845720.1"/>
    </source>
</evidence>
<evidence type="ECO:0000256" key="7">
    <source>
        <dbReference type="ARBA" id="ARBA00023125"/>
    </source>
</evidence>
<dbReference type="GO" id="GO:0001164">
    <property type="term" value="F:RNA polymerase I core promoter sequence-specific DNA binding"/>
    <property type="evidence" value="ECO:0007669"/>
    <property type="project" value="InterPro"/>
</dbReference>
<evidence type="ECO:0000256" key="2">
    <source>
        <dbReference type="ARBA" id="ARBA00006899"/>
    </source>
</evidence>
<evidence type="ECO:0000256" key="9">
    <source>
        <dbReference type="ARBA" id="ARBA00023242"/>
    </source>
</evidence>
<evidence type="ECO:0000256" key="6">
    <source>
        <dbReference type="ARBA" id="ARBA00023015"/>
    </source>
</evidence>
<evidence type="ECO:0000259" key="11">
    <source>
        <dbReference type="Pfam" id="PF20644"/>
    </source>
</evidence>
<dbReference type="Pfam" id="PF20644">
    <property type="entry name" value="Rrn7_cyclin_N"/>
    <property type="match status" value="1"/>
</dbReference>
<feature type="domain" description="Rrn7/TAF1B C-terminal cyclin" evidence="12">
    <location>
        <begin position="332"/>
        <end position="429"/>
    </location>
</feature>
<comment type="similarity">
    <text evidence="2">Belongs to the RRN7/TAF1B family.</text>
</comment>
<keyword evidence="9" id="KW-0539">Nucleus</keyword>
<evidence type="ECO:0000256" key="10">
    <source>
        <dbReference type="SAM" id="MobiDB-lite"/>
    </source>
</evidence>
<dbReference type="GO" id="GO:0070860">
    <property type="term" value="C:RNA polymerase I core factor complex"/>
    <property type="evidence" value="ECO:0007669"/>
    <property type="project" value="InterPro"/>
</dbReference>
<dbReference type="EMBL" id="JANBUW010000728">
    <property type="protein sequence ID" value="KAJ2845720.1"/>
    <property type="molecule type" value="Genomic_DNA"/>
</dbReference>
<accession>A0A9W8I597</accession>
<evidence type="ECO:0000259" key="12">
    <source>
        <dbReference type="Pfam" id="PF20645"/>
    </source>
</evidence>
<dbReference type="GO" id="GO:0008270">
    <property type="term" value="F:zinc ion binding"/>
    <property type="evidence" value="ECO:0007669"/>
    <property type="project" value="UniProtKB-KW"/>
</dbReference>
<organism evidence="13 14">
    <name type="scientific">Coemansia brasiliensis</name>
    <dbReference type="NCBI Taxonomy" id="2650707"/>
    <lineage>
        <taxon>Eukaryota</taxon>
        <taxon>Fungi</taxon>
        <taxon>Fungi incertae sedis</taxon>
        <taxon>Zoopagomycota</taxon>
        <taxon>Kickxellomycotina</taxon>
        <taxon>Kickxellomycetes</taxon>
        <taxon>Kickxellales</taxon>
        <taxon>Kickxellaceae</taxon>
        <taxon>Coemansia</taxon>
    </lineage>
</organism>
<dbReference type="PANTHER" id="PTHR31576">
    <property type="entry name" value="TATA BOX-BINDING PROTEIN-ASSOCIATED FACTOR RNA POLYMERASE I SUBUNIT B"/>
    <property type="match status" value="1"/>
</dbReference>
<keyword evidence="4" id="KW-0863">Zinc-finger</keyword>
<evidence type="ECO:0000313" key="14">
    <source>
        <dbReference type="Proteomes" id="UP001139887"/>
    </source>
</evidence>
<dbReference type="Pfam" id="PF20645">
    <property type="entry name" value="Rrn7_cyclin_C"/>
    <property type="match status" value="1"/>
</dbReference>
<evidence type="ECO:0000256" key="4">
    <source>
        <dbReference type="ARBA" id="ARBA00022771"/>
    </source>
</evidence>
<protein>
    <recommendedName>
        <fullName evidence="15">RRN7-type domain-containing protein</fullName>
    </recommendedName>
</protein>
<evidence type="ECO:0000256" key="5">
    <source>
        <dbReference type="ARBA" id="ARBA00022833"/>
    </source>
</evidence>
<dbReference type="InterPro" id="IPR048538">
    <property type="entry name" value="Rrn7_cyclin_C"/>
</dbReference>
<keyword evidence="6" id="KW-0805">Transcription regulation</keyword>
<comment type="subcellular location">
    <subcellularLocation>
        <location evidence="1">Nucleus</location>
        <location evidence="1">Nucleolus</location>
    </subcellularLocation>
</comment>
<evidence type="ECO:0000256" key="3">
    <source>
        <dbReference type="ARBA" id="ARBA00022723"/>
    </source>
</evidence>
<dbReference type="OrthoDB" id="428577at2759"/>
<dbReference type="InterPro" id="IPR033599">
    <property type="entry name" value="TAF1B/Rrn7"/>
</dbReference>
<proteinExistence type="inferred from homology"/>
<keyword evidence="3" id="KW-0479">Metal-binding</keyword>